<dbReference type="Proteomes" id="UP000214646">
    <property type="component" value="Unassembled WGS sequence"/>
</dbReference>
<dbReference type="AlphaFoldDB" id="A0A225DUX1"/>
<accession>A0A225DUX1</accession>
<sequence length="290" mass="32112">MRRSYFMGFGLLLVSAFVLCSAGPGLLADDPAAEKKEVGLAPPTVQELTDKRMVFMKSALSHFTIQVENRAEPAKVGAPCLRWTDPVSSSTDGVLAVYAHNGGRPDAVAQFFFNARKKWVAEFTIIPDGGVTVVRSGREFWKPSEFVCKFADLPRSPVPATKPALRLPQMRAIAADFSVVDYFGDPAIKQDLRLLPQPVYRYSEEGKITDGAMFVFAHGTNPECGVLIEAYQDADGARYRYAVAPMSIYQLQARYKNAPVWSVERRHTGRNARSYYAGVYTPEEGESLPE</sequence>
<evidence type="ECO:0000313" key="3">
    <source>
        <dbReference type="Proteomes" id="UP000214646"/>
    </source>
</evidence>
<gene>
    <name evidence="2" type="ORF">FRUB_03043</name>
</gene>
<dbReference type="OrthoDB" id="253123at2"/>
<protein>
    <submittedName>
        <fullName evidence="2">Uncharacterized protein</fullName>
    </submittedName>
</protein>
<comment type="caution">
    <text evidence="2">The sequence shown here is derived from an EMBL/GenBank/DDBJ whole genome shotgun (WGS) entry which is preliminary data.</text>
</comment>
<proteinExistence type="predicted"/>
<dbReference type="EMBL" id="NIDE01000004">
    <property type="protein sequence ID" value="OWK43444.1"/>
    <property type="molecule type" value="Genomic_DNA"/>
</dbReference>
<evidence type="ECO:0000313" key="2">
    <source>
        <dbReference type="EMBL" id="OWK43444.1"/>
    </source>
</evidence>
<organism evidence="2 3">
    <name type="scientific">Fimbriiglobus ruber</name>
    <dbReference type="NCBI Taxonomy" id="1908690"/>
    <lineage>
        <taxon>Bacteria</taxon>
        <taxon>Pseudomonadati</taxon>
        <taxon>Planctomycetota</taxon>
        <taxon>Planctomycetia</taxon>
        <taxon>Gemmatales</taxon>
        <taxon>Gemmataceae</taxon>
        <taxon>Fimbriiglobus</taxon>
    </lineage>
</organism>
<dbReference type="RefSeq" id="WP_088254281.1">
    <property type="nucleotide sequence ID" value="NZ_NIDE01000004.1"/>
</dbReference>
<keyword evidence="3" id="KW-1185">Reference proteome</keyword>
<keyword evidence="1" id="KW-0732">Signal</keyword>
<name>A0A225DUX1_9BACT</name>
<reference evidence="3" key="1">
    <citation type="submission" date="2017-06" db="EMBL/GenBank/DDBJ databases">
        <title>Genome analysis of Fimbriiglobus ruber SP5, the first member of the order Planctomycetales with confirmed chitinolytic capability.</title>
        <authorList>
            <person name="Ravin N.V."/>
            <person name="Rakitin A.L."/>
            <person name="Ivanova A.A."/>
            <person name="Beletsky A.V."/>
            <person name="Kulichevskaya I.S."/>
            <person name="Mardanov A.V."/>
            <person name="Dedysh S.N."/>
        </authorList>
    </citation>
    <scope>NUCLEOTIDE SEQUENCE [LARGE SCALE GENOMIC DNA]</scope>
    <source>
        <strain evidence="3">SP5</strain>
    </source>
</reference>
<feature type="signal peptide" evidence="1">
    <location>
        <begin position="1"/>
        <end position="28"/>
    </location>
</feature>
<feature type="chain" id="PRO_5012804699" evidence="1">
    <location>
        <begin position="29"/>
        <end position="290"/>
    </location>
</feature>
<evidence type="ECO:0000256" key="1">
    <source>
        <dbReference type="SAM" id="SignalP"/>
    </source>
</evidence>